<proteinExistence type="predicted"/>
<reference evidence="1 2" key="1">
    <citation type="journal article" date="2012" name="J. Bacteriol.">
        <title>Draft Genome Sequence of the Soil Bacterium Burkholderia terrae Strain BS001, Which Interacts with Fungal Surface Structures.</title>
        <authorList>
            <person name="Nazir R."/>
            <person name="Hansen M.A."/>
            <person name="Sorensen S."/>
            <person name="van Elsas J.D."/>
        </authorList>
    </citation>
    <scope>NUCLEOTIDE SEQUENCE [LARGE SCALE GENOMIC DNA]</scope>
    <source>
        <strain evidence="1 2">BS001</strain>
    </source>
</reference>
<sequence length="156" mass="17857">MRCVLEVDVIDTSVPLLSHDYMHLFLRDVMGGRGLIVVGVGKAGERGFQMLYRFSDICDRLEACGVNVIFVYQKTSARHVQDATSVFGARQRKRPCLFLDDDGQFFVGSPRPKSLRVVYLDRNLRRLETAEIALGDETWDPVLRDFFFRVVARAMH</sequence>
<evidence type="ECO:0000313" key="2">
    <source>
        <dbReference type="Proteomes" id="UP000004980"/>
    </source>
</evidence>
<dbReference type="Proteomes" id="UP000004980">
    <property type="component" value="Unassembled WGS sequence"/>
</dbReference>
<organism evidence="1 2">
    <name type="scientific">Paraburkholderia hospita</name>
    <dbReference type="NCBI Taxonomy" id="169430"/>
    <lineage>
        <taxon>Bacteria</taxon>
        <taxon>Pseudomonadati</taxon>
        <taxon>Pseudomonadota</taxon>
        <taxon>Betaproteobacteria</taxon>
        <taxon>Burkholderiales</taxon>
        <taxon>Burkholderiaceae</taxon>
        <taxon>Paraburkholderia</taxon>
    </lineage>
</organism>
<dbReference type="EMBL" id="AKAU01000260">
    <property type="protein sequence ID" value="EIM94761.1"/>
    <property type="molecule type" value="Genomic_DNA"/>
</dbReference>
<name>A0ABP2PAQ2_9BURK</name>
<comment type="caution">
    <text evidence="1">The sequence shown here is derived from an EMBL/GenBank/DDBJ whole genome shotgun (WGS) entry which is preliminary data.</text>
</comment>
<evidence type="ECO:0000313" key="1">
    <source>
        <dbReference type="EMBL" id="EIM94761.1"/>
    </source>
</evidence>
<keyword evidence="2" id="KW-1185">Reference proteome</keyword>
<accession>A0ABP2PAQ2</accession>
<gene>
    <name evidence="1" type="ORF">WQE_42629</name>
</gene>
<protein>
    <submittedName>
        <fullName evidence="1">Uncharacterized protein</fullName>
    </submittedName>
</protein>